<dbReference type="InterPro" id="IPR050109">
    <property type="entry name" value="HTH-type_TetR-like_transc_reg"/>
</dbReference>
<feature type="domain" description="HTH tetR-type" evidence="5">
    <location>
        <begin position="13"/>
        <end position="71"/>
    </location>
</feature>
<dbReference type="InterPro" id="IPR001647">
    <property type="entry name" value="HTH_TetR"/>
</dbReference>
<proteinExistence type="predicted"/>
<reference evidence="6" key="1">
    <citation type="submission" date="2017-06" db="EMBL/GenBank/DDBJ databases">
        <authorList>
            <person name="Kim H.J."/>
            <person name="Triplett B.A."/>
        </authorList>
    </citation>
    <scope>NUCLEOTIDE SEQUENCE [LARGE SCALE GENOMIC DNA]</scope>
    <source>
        <strain evidence="6">CGMCC 4.1858</strain>
    </source>
</reference>
<dbReference type="OrthoDB" id="3869819at2"/>
<dbReference type="Pfam" id="PF00440">
    <property type="entry name" value="TetR_N"/>
    <property type="match status" value="1"/>
</dbReference>
<dbReference type="SUPFAM" id="SSF46689">
    <property type="entry name" value="Homeodomain-like"/>
    <property type="match status" value="1"/>
</dbReference>
<evidence type="ECO:0000256" key="1">
    <source>
        <dbReference type="ARBA" id="ARBA00023015"/>
    </source>
</evidence>
<organism evidence="6 7">
    <name type="scientific">Actinacidiphila glaucinigra</name>
    <dbReference type="NCBI Taxonomy" id="235986"/>
    <lineage>
        <taxon>Bacteria</taxon>
        <taxon>Bacillati</taxon>
        <taxon>Actinomycetota</taxon>
        <taxon>Actinomycetes</taxon>
        <taxon>Kitasatosporales</taxon>
        <taxon>Streptomycetaceae</taxon>
        <taxon>Actinacidiphila</taxon>
    </lineage>
</organism>
<dbReference type="GO" id="GO:0003700">
    <property type="term" value="F:DNA-binding transcription factor activity"/>
    <property type="evidence" value="ECO:0007669"/>
    <property type="project" value="TreeGrafter"/>
</dbReference>
<keyword evidence="2 4" id="KW-0238">DNA-binding</keyword>
<dbReference type="Proteomes" id="UP000198280">
    <property type="component" value="Unassembled WGS sequence"/>
</dbReference>
<evidence type="ECO:0000313" key="6">
    <source>
        <dbReference type="EMBL" id="SNT44980.1"/>
    </source>
</evidence>
<gene>
    <name evidence="6" type="ORF">SAMN05216252_12685</name>
</gene>
<dbReference type="AlphaFoldDB" id="A0A239MR71"/>
<evidence type="ECO:0000256" key="3">
    <source>
        <dbReference type="ARBA" id="ARBA00023163"/>
    </source>
</evidence>
<accession>A0A239MR71</accession>
<evidence type="ECO:0000313" key="7">
    <source>
        <dbReference type="Proteomes" id="UP000198280"/>
    </source>
</evidence>
<dbReference type="GO" id="GO:0000976">
    <property type="term" value="F:transcription cis-regulatory region binding"/>
    <property type="evidence" value="ECO:0007669"/>
    <property type="project" value="TreeGrafter"/>
</dbReference>
<evidence type="ECO:0000259" key="5">
    <source>
        <dbReference type="PROSITE" id="PS50977"/>
    </source>
</evidence>
<protein>
    <submittedName>
        <fullName evidence="6">Transcriptional regulator, TetR family</fullName>
    </submittedName>
</protein>
<dbReference type="PROSITE" id="PS50977">
    <property type="entry name" value="HTH_TETR_2"/>
    <property type="match status" value="1"/>
</dbReference>
<evidence type="ECO:0000256" key="4">
    <source>
        <dbReference type="PROSITE-ProRule" id="PRU00335"/>
    </source>
</evidence>
<dbReference type="EMBL" id="FZOF01000026">
    <property type="protein sequence ID" value="SNT44980.1"/>
    <property type="molecule type" value="Genomic_DNA"/>
</dbReference>
<dbReference type="InterPro" id="IPR036271">
    <property type="entry name" value="Tet_transcr_reg_TetR-rel_C_sf"/>
</dbReference>
<dbReference type="SUPFAM" id="SSF48498">
    <property type="entry name" value="Tetracyclin repressor-like, C-terminal domain"/>
    <property type="match status" value="1"/>
</dbReference>
<feature type="DNA-binding region" description="H-T-H motif" evidence="4">
    <location>
        <begin position="34"/>
        <end position="53"/>
    </location>
</feature>
<dbReference type="InterPro" id="IPR009057">
    <property type="entry name" value="Homeodomain-like_sf"/>
</dbReference>
<evidence type="ECO:0000256" key="2">
    <source>
        <dbReference type="ARBA" id="ARBA00023125"/>
    </source>
</evidence>
<dbReference type="RefSeq" id="WP_089227903.1">
    <property type="nucleotide sequence ID" value="NZ_FZOF01000026.1"/>
</dbReference>
<keyword evidence="3" id="KW-0804">Transcription</keyword>
<keyword evidence="7" id="KW-1185">Reference proteome</keyword>
<keyword evidence="1" id="KW-0805">Transcription regulation</keyword>
<name>A0A239MR71_9ACTN</name>
<dbReference type="Gene3D" id="1.10.357.10">
    <property type="entry name" value="Tetracycline Repressor, domain 2"/>
    <property type="match status" value="1"/>
</dbReference>
<sequence length="202" mass="21304">MSSKSTTKRADALRSIEAIVQAAAECLGRNPDASLSEIARAAGVGRVTLYAHFASRAEVVDAAMSRALDRGNEVLNAVDLTGDPLLALERYIDAGWHLVDQAQALLAAAQRELPAGRIRELHAGPAARVEALVARGRAEGAFRTDLPIAWLINVLQAVMHSATEEIRAGRLNPERAASHITATVLAAFTPPGIPVPEPRGGA</sequence>
<dbReference type="PANTHER" id="PTHR30055:SF234">
    <property type="entry name" value="HTH-TYPE TRANSCRIPTIONAL REGULATOR BETI"/>
    <property type="match status" value="1"/>
</dbReference>
<dbReference type="PANTHER" id="PTHR30055">
    <property type="entry name" value="HTH-TYPE TRANSCRIPTIONAL REGULATOR RUTR"/>
    <property type="match status" value="1"/>
</dbReference>